<feature type="repeat" description="PPR" evidence="2">
    <location>
        <begin position="153"/>
        <end position="187"/>
    </location>
</feature>
<keyword evidence="5" id="KW-1185">Reference proteome</keyword>
<proteinExistence type="inferred from homology"/>
<dbReference type="NCBIfam" id="TIGR00756">
    <property type="entry name" value="PPR"/>
    <property type="match status" value="3"/>
</dbReference>
<organism evidence="4 5">
    <name type="scientific">Zizania palustris</name>
    <name type="common">Northern wild rice</name>
    <dbReference type="NCBI Taxonomy" id="103762"/>
    <lineage>
        <taxon>Eukaryota</taxon>
        <taxon>Viridiplantae</taxon>
        <taxon>Streptophyta</taxon>
        <taxon>Embryophyta</taxon>
        <taxon>Tracheophyta</taxon>
        <taxon>Spermatophyta</taxon>
        <taxon>Magnoliopsida</taxon>
        <taxon>Liliopsida</taxon>
        <taxon>Poales</taxon>
        <taxon>Poaceae</taxon>
        <taxon>BOP clade</taxon>
        <taxon>Oryzoideae</taxon>
        <taxon>Oryzeae</taxon>
        <taxon>Zizaniinae</taxon>
        <taxon>Zizania</taxon>
    </lineage>
</organism>
<dbReference type="InterPro" id="IPR044179">
    <property type="entry name" value="PPR5-like"/>
</dbReference>
<dbReference type="PANTHER" id="PTHR47874">
    <property type="entry name" value="EXPRESSED PROTEIN"/>
    <property type="match status" value="1"/>
</dbReference>
<dbReference type="PANTHER" id="PTHR47874:SF6">
    <property type="entry name" value="PENTATRICOPEPTIDE REPEAT-CONTAINING PROTEIN"/>
    <property type="match status" value="1"/>
</dbReference>
<dbReference type="AlphaFoldDB" id="A0A8J5T2C0"/>
<evidence type="ECO:0008006" key="6">
    <source>
        <dbReference type="Google" id="ProtNLM"/>
    </source>
</evidence>
<dbReference type="GO" id="GO:0003729">
    <property type="term" value="F:mRNA binding"/>
    <property type="evidence" value="ECO:0007669"/>
    <property type="project" value="InterPro"/>
</dbReference>
<dbReference type="InterPro" id="IPR002885">
    <property type="entry name" value="PPR_rpt"/>
</dbReference>
<dbReference type="OrthoDB" id="185373at2759"/>
<feature type="repeat" description="PPR" evidence="2">
    <location>
        <begin position="188"/>
        <end position="218"/>
    </location>
</feature>
<reference evidence="4" key="2">
    <citation type="submission" date="2021-02" db="EMBL/GenBank/DDBJ databases">
        <authorList>
            <person name="Kimball J.A."/>
            <person name="Haas M.W."/>
            <person name="Macchietto M."/>
            <person name="Kono T."/>
            <person name="Duquette J."/>
            <person name="Shao M."/>
        </authorList>
    </citation>
    <scope>NUCLEOTIDE SEQUENCE</scope>
    <source>
        <tissue evidence="4">Fresh leaf tissue</tissue>
    </source>
</reference>
<dbReference type="Pfam" id="PF12854">
    <property type="entry name" value="PPR_1"/>
    <property type="match status" value="1"/>
</dbReference>
<feature type="region of interest" description="Disordered" evidence="3">
    <location>
        <begin position="39"/>
        <end position="77"/>
    </location>
</feature>
<evidence type="ECO:0000256" key="3">
    <source>
        <dbReference type="SAM" id="MobiDB-lite"/>
    </source>
</evidence>
<dbReference type="Pfam" id="PF13041">
    <property type="entry name" value="PPR_2"/>
    <property type="match status" value="1"/>
</dbReference>
<dbReference type="Proteomes" id="UP000729402">
    <property type="component" value="Unassembled WGS sequence"/>
</dbReference>
<evidence type="ECO:0000256" key="1">
    <source>
        <dbReference type="ARBA" id="ARBA00007626"/>
    </source>
</evidence>
<feature type="repeat" description="PPR" evidence="2">
    <location>
        <begin position="224"/>
        <end position="258"/>
    </location>
</feature>
<protein>
    <recommendedName>
        <fullName evidence="6">Pentatricopeptide repeat-containing protein</fullName>
    </recommendedName>
</protein>
<dbReference type="Pfam" id="PF01535">
    <property type="entry name" value="PPR"/>
    <property type="match status" value="1"/>
</dbReference>
<accession>A0A8J5T2C0</accession>
<comment type="similarity">
    <text evidence="1">Belongs to the PPR family. P subfamily.</text>
</comment>
<evidence type="ECO:0000313" key="5">
    <source>
        <dbReference type="Proteomes" id="UP000729402"/>
    </source>
</evidence>
<comment type="caution">
    <text evidence="4">The sequence shown here is derived from an EMBL/GenBank/DDBJ whole genome shotgun (WGS) entry which is preliminary data.</text>
</comment>
<evidence type="ECO:0000313" key="4">
    <source>
        <dbReference type="EMBL" id="KAG8077189.1"/>
    </source>
</evidence>
<dbReference type="PROSITE" id="PS51375">
    <property type="entry name" value="PPR"/>
    <property type="match status" value="3"/>
</dbReference>
<name>A0A8J5T2C0_ZIZPA</name>
<reference evidence="4" key="1">
    <citation type="journal article" date="2021" name="bioRxiv">
        <title>Whole Genome Assembly and Annotation of Northern Wild Rice, Zizania palustris L., Supports a Whole Genome Duplication in the Zizania Genus.</title>
        <authorList>
            <person name="Haas M."/>
            <person name="Kono T."/>
            <person name="Macchietto M."/>
            <person name="Millas R."/>
            <person name="McGilp L."/>
            <person name="Shao M."/>
            <person name="Duquette J."/>
            <person name="Hirsch C.N."/>
            <person name="Kimball J."/>
        </authorList>
    </citation>
    <scope>NUCLEOTIDE SEQUENCE</scope>
    <source>
        <tissue evidence="4">Fresh leaf tissue</tissue>
    </source>
</reference>
<evidence type="ECO:0000256" key="2">
    <source>
        <dbReference type="PROSITE-ProRule" id="PRU00708"/>
    </source>
</evidence>
<gene>
    <name evidence="4" type="ORF">GUJ93_ZPchr0006g44285</name>
</gene>
<sequence>MAAAPVASPFPALPSSSIAITSTAATIARRCNDILLPPPAAAAREPARARASWAGTGERRRRSEEDDEADAEADRRRKVEVNRKIASRKALSVILRREATKAVLDKRKPIKGTRRLLPRTVLEALHERITALCWESALKVFELMRGQVWYRPYIGIYVKLITMLGKCKQPEKAHELFQAMVDEGCAPNLESYTALVSAYSRSGRFDNALSLLDQMKATPGSRPDVQTYSILIKSCLHAYDFEQVKYLLADMARGGIRPNIVTYNTLIDAYGKQGR</sequence>
<dbReference type="EMBL" id="JAAALK010000283">
    <property type="protein sequence ID" value="KAG8077189.1"/>
    <property type="molecule type" value="Genomic_DNA"/>
</dbReference>